<dbReference type="PANTHER" id="PTHR23512">
    <property type="entry name" value="MAJOR FACILITATOR SUPERFAMILY DOMAIN-CONTAINING PROTEIN 1"/>
    <property type="match status" value="1"/>
</dbReference>
<sequence length="120" mass="13318">MNQMLYSVYSWPNTILAMVGGLLIDKYLGLQRAILLFSGTVCAGAFLFYLGVRFINYPILLLGRVLFGFGGESLGVAQSAYIARWFCDDYGLPLAFCISIFAMRVGASFNFLFSPIIARM</sequence>
<comment type="catalytic activity">
    <reaction evidence="16">
        <text>L-lysyl-L-lysine(out) = L-lysyl-L-lysine(in)</text>
        <dbReference type="Rhea" id="RHEA:79403"/>
        <dbReference type="ChEBI" id="CHEBI:229956"/>
    </reaction>
</comment>
<comment type="subunit">
    <text evidence="24">Homodimer. Interacts with lysosomal protein GLMP (via lumenal domain); the interaction starts while both proteins are still in the endoplasmic reticulum and is required for stabilization of MFSD1 in lysosomes but has no direct effect on its targeting to lysosomes or transporter activity.</text>
</comment>
<comment type="catalytic activity">
    <reaction evidence="8">
        <text>L-lysyl-L-alanine(out) = L-lysyl-L-alanine(in)</text>
        <dbReference type="Rhea" id="RHEA:79399"/>
        <dbReference type="ChEBI" id="CHEBI:229954"/>
    </reaction>
</comment>
<evidence type="ECO:0000256" key="12">
    <source>
        <dbReference type="ARBA" id="ARBA00044891"/>
    </source>
</evidence>
<dbReference type="AlphaFoldDB" id="A0A0A9XAR9"/>
<reference evidence="27" key="1">
    <citation type="journal article" date="2014" name="PLoS ONE">
        <title>Transcriptome-Based Identification of ABC Transporters in the Western Tarnished Plant Bug Lygus hesperus.</title>
        <authorList>
            <person name="Hull J.J."/>
            <person name="Chaney K."/>
            <person name="Geib S.M."/>
            <person name="Fabrick J.A."/>
            <person name="Brent C.S."/>
            <person name="Walsh D."/>
            <person name="Lavine L.C."/>
        </authorList>
    </citation>
    <scope>NUCLEOTIDE SEQUENCE</scope>
</reference>
<comment type="catalytic activity">
    <reaction evidence="10">
        <text>L-alpha-aminoacyl-L-arginine(out) = L-alpha-aminoacyl-L-arginine(in)</text>
        <dbReference type="Rhea" id="RHEA:79367"/>
        <dbReference type="ChEBI" id="CHEBI:229968"/>
    </reaction>
</comment>
<dbReference type="GO" id="GO:0005765">
    <property type="term" value="C:lysosomal membrane"/>
    <property type="evidence" value="ECO:0007669"/>
    <property type="project" value="UniProtKB-SubCell"/>
</dbReference>
<keyword evidence="3" id="KW-0813">Transport</keyword>
<evidence type="ECO:0000256" key="13">
    <source>
        <dbReference type="ARBA" id="ARBA00044893"/>
    </source>
</evidence>
<evidence type="ECO:0000256" key="21">
    <source>
        <dbReference type="ARBA" id="ARBA00044985"/>
    </source>
</evidence>
<evidence type="ECO:0000256" key="2">
    <source>
        <dbReference type="ARBA" id="ARBA00008335"/>
    </source>
</evidence>
<dbReference type="GO" id="GO:0022857">
    <property type="term" value="F:transmembrane transporter activity"/>
    <property type="evidence" value="ECO:0007669"/>
    <property type="project" value="InterPro"/>
</dbReference>
<evidence type="ECO:0000256" key="10">
    <source>
        <dbReference type="ARBA" id="ARBA00044881"/>
    </source>
</evidence>
<evidence type="ECO:0000256" key="4">
    <source>
        <dbReference type="ARBA" id="ARBA00022692"/>
    </source>
</evidence>
<evidence type="ECO:0000256" key="25">
    <source>
        <dbReference type="SAM" id="Phobius"/>
    </source>
</evidence>
<proteinExistence type="inferred from homology"/>
<evidence type="ECO:0000256" key="8">
    <source>
        <dbReference type="ARBA" id="ARBA00044876"/>
    </source>
</evidence>
<comment type="subcellular location">
    <subcellularLocation>
        <location evidence="1">Lysosome membrane</location>
        <topology evidence="1">Multi-pass membrane protein</topology>
    </subcellularLocation>
</comment>
<evidence type="ECO:0000256" key="5">
    <source>
        <dbReference type="ARBA" id="ARBA00022989"/>
    </source>
</evidence>
<evidence type="ECO:0000256" key="9">
    <source>
        <dbReference type="ARBA" id="ARBA00044878"/>
    </source>
</evidence>
<evidence type="ECO:0000256" key="16">
    <source>
        <dbReference type="ARBA" id="ARBA00044900"/>
    </source>
</evidence>
<comment type="catalytic activity">
    <reaction evidence="19">
        <text>L-alanyl-L-lysine(out) = L-alanyl-L-lysine(in)</text>
        <dbReference type="Rhea" id="RHEA:79415"/>
        <dbReference type="ChEBI" id="CHEBI:192470"/>
    </reaction>
</comment>
<evidence type="ECO:0000256" key="15">
    <source>
        <dbReference type="ARBA" id="ARBA00044899"/>
    </source>
</evidence>
<feature type="transmembrane region" description="Helical" evidence="25">
    <location>
        <begin position="33"/>
        <end position="52"/>
    </location>
</feature>
<evidence type="ECO:0000256" key="7">
    <source>
        <dbReference type="ARBA" id="ARBA00023228"/>
    </source>
</evidence>
<comment type="catalytic activity">
    <reaction evidence="14">
        <text>L-aspartyl-L-lysine(out) = L-aspartyl-L-lysine(in)</text>
        <dbReference type="Rhea" id="RHEA:79411"/>
        <dbReference type="ChEBI" id="CHEBI:229953"/>
    </reaction>
</comment>
<feature type="domain" description="Major facilitator superfamily (MFS) profile" evidence="26">
    <location>
        <begin position="1"/>
        <end position="120"/>
    </location>
</feature>
<dbReference type="InterPro" id="IPR011701">
    <property type="entry name" value="MFS"/>
</dbReference>
<comment type="similarity">
    <text evidence="2">Belongs to the major facilitator superfamily.</text>
</comment>
<comment type="catalytic activity">
    <reaction evidence="15">
        <text>L-arginyl-L-alpha-amino acid(out) = L-arginyl-L-alpha-amino acid(in)</text>
        <dbReference type="Rhea" id="RHEA:79371"/>
        <dbReference type="ChEBI" id="CHEBI:84315"/>
    </reaction>
</comment>
<name>A0A0A9XAR9_LYGHE</name>
<evidence type="ECO:0000313" key="27">
    <source>
        <dbReference type="EMBL" id="JAG17827.1"/>
    </source>
</evidence>
<feature type="transmembrane region" description="Helical" evidence="25">
    <location>
        <begin position="90"/>
        <end position="113"/>
    </location>
</feature>
<evidence type="ECO:0000256" key="24">
    <source>
        <dbReference type="ARBA" id="ARBA00046376"/>
    </source>
</evidence>
<evidence type="ECO:0000256" key="6">
    <source>
        <dbReference type="ARBA" id="ARBA00023136"/>
    </source>
</evidence>
<comment type="catalytic activity">
    <reaction evidence="18">
        <text>L-histidyl-L-alpha-amino acid(out) = L-histidyl-L-alpha-amino acid(in)</text>
        <dbReference type="Rhea" id="RHEA:79379"/>
        <dbReference type="ChEBI" id="CHEBI:229964"/>
    </reaction>
</comment>
<keyword evidence="5 25" id="KW-1133">Transmembrane helix</keyword>
<evidence type="ECO:0000256" key="19">
    <source>
        <dbReference type="ARBA" id="ARBA00044919"/>
    </source>
</evidence>
<evidence type="ECO:0000256" key="1">
    <source>
        <dbReference type="ARBA" id="ARBA00004155"/>
    </source>
</evidence>
<dbReference type="SUPFAM" id="SSF103473">
    <property type="entry name" value="MFS general substrate transporter"/>
    <property type="match status" value="1"/>
</dbReference>
<evidence type="ECO:0000256" key="20">
    <source>
        <dbReference type="ARBA" id="ARBA00044924"/>
    </source>
</evidence>
<dbReference type="InterPro" id="IPR052187">
    <property type="entry name" value="MFSD1"/>
</dbReference>
<protein>
    <recommendedName>
        <fullName evidence="21">Lysosomal dipeptide transporter MFSD1</fullName>
    </recommendedName>
    <alternativeName>
        <fullName evidence="22">Major facilitator superfamily domain-containing protein 1</fullName>
    </alternativeName>
</protein>
<keyword evidence="6 25" id="KW-0472">Membrane</keyword>
<comment type="catalytic activity">
    <reaction evidence="13">
        <text>L-alpha-aminoacyl-L-lysine(out) = L-alpha-aminoacyl-L-lysine(in)</text>
        <dbReference type="Rhea" id="RHEA:79383"/>
        <dbReference type="ChEBI" id="CHEBI:229966"/>
    </reaction>
</comment>
<comment type="catalytic activity">
    <reaction evidence="11">
        <text>L-alpha-aminoacyl-L-histidine(out) = L-alpha-aminoacyl-L-histidine(in)</text>
        <dbReference type="Rhea" id="RHEA:79375"/>
        <dbReference type="ChEBI" id="CHEBI:229967"/>
    </reaction>
</comment>
<accession>A0A0A9XAR9</accession>
<dbReference type="InterPro" id="IPR020846">
    <property type="entry name" value="MFS_dom"/>
</dbReference>
<keyword evidence="4 25" id="KW-0812">Transmembrane</keyword>
<dbReference type="EMBL" id="GBHO01025777">
    <property type="protein sequence ID" value="JAG17827.1"/>
    <property type="molecule type" value="Transcribed_RNA"/>
</dbReference>
<dbReference type="Pfam" id="PF07690">
    <property type="entry name" value="MFS_1"/>
    <property type="match status" value="1"/>
</dbReference>
<comment type="catalytic activity">
    <reaction evidence="9">
        <text>L-histidyl-glycine(out) = L-histidyl-glycine(in)</text>
        <dbReference type="Rhea" id="RHEA:79395"/>
        <dbReference type="ChEBI" id="CHEBI:229957"/>
    </reaction>
</comment>
<dbReference type="PANTHER" id="PTHR23512:SF3">
    <property type="entry name" value="MAJOR FACILITATOR SUPERFAMILY DOMAIN-CONTAINING PROTEIN 1"/>
    <property type="match status" value="1"/>
</dbReference>
<comment type="catalytic activity">
    <reaction evidence="12">
        <text>L-lysyl-L-alpha-amino acid(out) = L-lysyl-L-alpha-amino acid(in)</text>
        <dbReference type="Rhea" id="RHEA:79387"/>
        <dbReference type="ChEBI" id="CHEBI:229965"/>
    </reaction>
</comment>
<keyword evidence="7" id="KW-0458">Lysosome</keyword>
<reference evidence="27" key="2">
    <citation type="submission" date="2014-07" db="EMBL/GenBank/DDBJ databases">
        <authorList>
            <person name="Hull J."/>
        </authorList>
    </citation>
    <scope>NUCLEOTIDE SEQUENCE</scope>
</reference>
<evidence type="ECO:0000256" key="3">
    <source>
        <dbReference type="ARBA" id="ARBA00022448"/>
    </source>
</evidence>
<evidence type="ECO:0000256" key="22">
    <source>
        <dbReference type="ARBA" id="ARBA00045018"/>
    </source>
</evidence>
<evidence type="ECO:0000259" key="26">
    <source>
        <dbReference type="PROSITE" id="PS50850"/>
    </source>
</evidence>
<evidence type="ECO:0000256" key="23">
    <source>
        <dbReference type="ARBA" id="ARBA00045709"/>
    </source>
</evidence>
<dbReference type="Gene3D" id="1.20.1250.20">
    <property type="entry name" value="MFS general substrate transporter like domains"/>
    <property type="match status" value="1"/>
</dbReference>
<comment type="catalytic activity">
    <reaction evidence="20">
        <text>L-lysyl-glycine(out) = L-lysyl-glycine(in)</text>
        <dbReference type="Rhea" id="RHEA:79407"/>
        <dbReference type="ChEBI" id="CHEBI:191202"/>
    </reaction>
</comment>
<comment type="function">
    <text evidence="23">Lysosomal dipeptide uniporter that selectively exports lysine, arginine or histidine-containing dipeptides with a net positive charge from the lysosome lumen into the cytosol. Could play a role in a specific type of protein O-glycosylation indirectly regulating macrophages migration and tissue invasion. Also essential for liver homeostasis.</text>
</comment>
<feature type="transmembrane region" description="Helical" evidence="25">
    <location>
        <begin position="6"/>
        <end position="24"/>
    </location>
</feature>
<gene>
    <name evidence="27" type="primary">Mfsd1</name>
    <name evidence="27" type="ORF">CM83_15009</name>
</gene>
<dbReference type="InterPro" id="IPR036259">
    <property type="entry name" value="MFS_trans_sf"/>
</dbReference>
<evidence type="ECO:0000256" key="18">
    <source>
        <dbReference type="ARBA" id="ARBA00044912"/>
    </source>
</evidence>
<comment type="catalytic activity">
    <reaction evidence="17">
        <text>L-arginyl-glycine(out) = L-arginyl-glycine(in)</text>
        <dbReference type="Rhea" id="RHEA:79391"/>
        <dbReference type="ChEBI" id="CHEBI:229955"/>
    </reaction>
</comment>
<evidence type="ECO:0000256" key="14">
    <source>
        <dbReference type="ARBA" id="ARBA00044898"/>
    </source>
</evidence>
<evidence type="ECO:0000256" key="11">
    <source>
        <dbReference type="ARBA" id="ARBA00044884"/>
    </source>
</evidence>
<evidence type="ECO:0000256" key="17">
    <source>
        <dbReference type="ARBA" id="ARBA00044903"/>
    </source>
</evidence>
<dbReference type="PROSITE" id="PS50850">
    <property type="entry name" value="MFS"/>
    <property type="match status" value="1"/>
</dbReference>
<organism evidence="27">
    <name type="scientific">Lygus hesperus</name>
    <name type="common">Western plant bug</name>
    <dbReference type="NCBI Taxonomy" id="30085"/>
    <lineage>
        <taxon>Eukaryota</taxon>
        <taxon>Metazoa</taxon>
        <taxon>Ecdysozoa</taxon>
        <taxon>Arthropoda</taxon>
        <taxon>Hexapoda</taxon>
        <taxon>Insecta</taxon>
        <taxon>Pterygota</taxon>
        <taxon>Neoptera</taxon>
        <taxon>Paraneoptera</taxon>
        <taxon>Hemiptera</taxon>
        <taxon>Heteroptera</taxon>
        <taxon>Panheteroptera</taxon>
        <taxon>Cimicomorpha</taxon>
        <taxon>Miridae</taxon>
        <taxon>Mirini</taxon>
        <taxon>Lygus</taxon>
    </lineage>
</organism>